<proteinExistence type="inferred from homology"/>
<name>A0ABW1I216_9PSEU</name>
<comment type="similarity">
    <text evidence="1">Belongs to the short-chain dehydrogenases/reductases (SDR) family.</text>
</comment>
<evidence type="ECO:0000256" key="1">
    <source>
        <dbReference type="ARBA" id="ARBA00006484"/>
    </source>
</evidence>
<dbReference type="PROSITE" id="PS00061">
    <property type="entry name" value="ADH_SHORT"/>
    <property type="match status" value="1"/>
</dbReference>
<comment type="caution">
    <text evidence="3">The sequence shown here is derived from an EMBL/GenBank/DDBJ whole genome shotgun (WGS) entry which is preliminary data.</text>
</comment>
<dbReference type="InterPro" id="IPR036291">
    <property type="entry name" value="NAD(P)-bd_dom_sf"/>
</dbReference>
<gene>
    <name evidence="3" type="ORF">ACFQH9_04095</name>
</gene>
<dbReference type="SUPFAM" id="SSF51735">
    <property type="entry name" value="NAD(P)-binding Rossmann-fold domains"/>
    <property type="match status" value="1"/>
</dbReference>
<dbReference type="Gene3D" id="3.40.50.720">
    <property type="entry name" value="NAD(P)-binding Rossmann-like Domain"/>
    <property type="match status" value="1"/>
</dbReference>
<dbReference type="PRINTS" id="PR00081">
    <property type="entry name" value="GDHRDH"/>
</dbReference>
<evidence type="ECO:0000313" key="3">
    <source>
        <dbReference type="EMBL" id="MFC5947455.1"/>
    </source>
</evidence>
<dbReference type="Pfam" id="PF13561">
    <property type="entry name" value="adh_short_C2"/>
    <property type="match status" value="1"/>
</dbReference>
<sequence length="185" mass="19630">MAVANAGTTVIQGALETSDTEWEHSLAVNLSGVFHTLRAAGRAMRAAGAGGSIIVTGSVCSRRAQHGLSAYTATKHGVLGLVRQLALELAPLGIRVNLLEPGNVDTPMINNEPMYRRLPPDLARPGRDDAAVAFARMNAMETPWVAAEDVSEAMLWLAGDRARFLTEIELPVDAGLLLTPGRHEG</sequence>
<dbReference type="PANTHER" id="PTHR24321:SF8">
    <property type="entry name" value="ESTRADIOL 17-BETA-DEHYDROGENASE 8-RELATED"/>
    <property type="match status" value="1"/>
</dbReference>
<dbReference type="CDD" id="cd05233">
    <property type="entry name" value="SDR_c"/>
    <property type="match status" value="1"/>
</dbReference>
<dbReference type="RefSeq" id="WP_379564546.1">
    <property type="nucleotide sequence ID" value="NZ_JBHSQK010000007.1"/>
</dbReference>
<keyword evidence="4" id="KW-1185">Reference proteome</keyword>
<dbReference type="EMBL" id="JBHSQK010000007">
    <property type="protein sequence ID" value="MFC5947455.1"/>
    <property type="molecule type" value="Genomic_DNA"/>
</dbReference>
<dbReference type="InterPro" id="IPR002347">
    <property type="entry name" value="SDR_fam"/>
</dbReference>
<keyword evidence="2" id="KW-0560">Oxidoreductase</keyword>
<dbReference type="PANTHER" id="PTHR24321">
    <property type="entry name" value="DEHYDROGENASES, SHORT CHAIN"/>
    <property type="match status" value="1"/>
</dbReference>
<protein>
    <submittedName>
        <fullName evidence="3">SDR family oxidoreductase</fullName>
    </submittedName>
</protein>
<reference evidence="4" key="1">
    <citation type="journal article" date="2019" name="Int. J. Syst. Evol. Microbiol.">
        <title>The Global Catalogue of Microorganisms (GCM) 10K type strain sequencing project: providing services to taxonomists for standard genome sequencing and annotation.</title>
        <authorList>
            <consortium name="The Broad Institute Genomics Platform"/>
            <consortium name="The Broad Institute Genome Sequencing Center for Infectious Disease"/>
            <person name="Wu L."/>
            <person name="Ma J."/>
        </authorList>
    </citation>
    <scope>NUCLEOTIDE SEQUENCE [LARGE SCALE GENOMIC DNA]</scope>
    <source>
        <strain evidence="4">CGMCC 4.7397</strain>
    </source>
</reference>
<evidence type="ECO:0000256" key="2">
    <source>
        <dbReference type="ARBA" id="ARBA00023002"/>
    </source>
</evidence>
<dbReference type="Proteomes" id="UP001596119">
    <property type="component" value="Unassembled WGS sequence"/>
</dbReference>
<dbReference type="InterPro" id="IPR020904">
    <property type="entry name" value="Sc_DH/Rdtase_CS"/>
</dbReference>
<evidence type="ECO:0000313" key="4">
    <source>
        <dbReference type="Proteomes" id="UP001596119"/>
    </source>
</evidence>
<organism evidence="3 4">
    <name type="scientific">Pseudonocardia lutea</name>
    <dbReference type="NCBI Taxonomy" id="2172015"/>
    <lineage>
        <taxon>Bacteria</taxon>
        <taxon>Bacillati</taxon>
        <taxon>Actinomycetota</taxon>
        <taxon>Actinomycetes</taxon>
        <taxon>Pseudonocardiales</taxon>
        <taxon>Pseudonocardiaceae</taxon>
        <taxon>Pseudonocardia</taxon>
    </lineage>
</organism>
<accession>A0ABW1I216</accession>